<feature type="transmembrane region" description="Helical" evidence="8">
    <location>
        <begin position="396"/>
        <end position="420"/>
    </location>
</feature>
<dbReference type="VEuPathDB" id="FungiDB:GGTG_07296"/>
<evidence type="ECO:0000256" key="3">
    <source>
        <dbReference type="ARBA" id="ARBA00022448"/>
    </source>
</evidence>
<dbReference type="InterPro" id="IPR036259">
    <property type="entry name" value="MFS_trans_sf"/>
</dbReference>
<comment type="similarity">
    <text evidence="2 7">Belongs to the major facilitator superfamily. Sugar transporter (TC 2.A.1.1) family.</text>
</comment>
<evidence type="ECO:0000313" key="11">
    <source>
        <dbReference type="EnsemblFungi" id="EJT77384"/>
    </source>
</evidence>
<dbReference type="GO" id="GO:0005351">
    <property type="term" value="F:carbohydrate:proton symporter activity"/>
    <property type="evidence" value="ECO:0007669"/>
    <property type="project" value="TreeGrafter"/>
</dbReference>
<dbReference type="STRING" id="644352.J3P199"/>
<dbReference type="PANTHER" id="PTHR48022">
    <property type="entry name" value="PLASTIDIC GLUCOSE TRANSPORTER 4"/>
    <property type="match status" value="1"/>
</dbReference>
<sequence length="555" mass="60394">MGGGTSLWAAPEWRTDPRDIFNRQLILVTVAIAFAGSSYGFDTGNIGGVLKLPAFKHAFGLDLLSQEECDKRVGNIAAMVAAGGAGGALLGAPMSDYLGRKHAALASAAVFLLGCSLQEVAQLGVFYAGRLLSGLAIGATSMLAPQYLAEVSPRSVRGSLTTSYNLMIVTSLALAFWVNYGVSIWAHDPNDNTAWRLALGIQLVPGALLFVLTPFVLESPRALISRGMREQGIATLARLRGLPEDHPYVAREAMEICAQVDSEQEQAAGRGYLVVLRDMAANASNRRRLFLAVTLFLFHKFTGTDSLNYFAPDIFAMIGVPAGSSSLLTTGVYGLVKMATTVVYVTVIVDRVGRRLPLMVGATMQATAMLYLALYVRFVEGGATSHQGGGTPAGGIVGIIWIYVYAFGWSFGHSVAPYVVAAEIFPPRIRSVCMGMCLFVNWIVDYGITLATPTMMTRLGYGTFLLYAMLTYIGVVFVYFCLPELKGRSMESMDDLFQRSIWTMWRHAYPTEEEKARHDVQDMLQHVEGRLMRAVGDPWCLKRANRPTVSCLPKL</sequence>
<dbReference type="InterPro" id="IPR003663">
    <property type="entry name" value="Sugar/inositol_transpt"/>
</dbReference>
<dbReference type="InterPro" id="IPR005828">
    <property type="entry name" value="MFS_sugar_transport-like"/>
</dbReference>
<evidence type="ECO:0000313" key="10">
    <source>
        <dbReference type="EMBL" id="EJT77384.1"/>
    </source>
</evidence>
<feature type="domain" description="Major facilitator superfamily (MFS) profile" evidence="9">
    <location>
        <begin position="28"/>
        <end position="486"/>
    </location>
</feature>
<dbReference type="EnsemblFungi" id="EJT77384">
    <property type="protein sequence ID" value="EJT77384"/>
    <property type="gene ID" value="GGTG_07296"/>
</dbReference>
<dbReference type="SUPFAM" id="SSF103473">
    <property type="entry name" value="MFS general substrate transporter"/>
    <property type="match status" value="1"/>
</dbReference>
<dbReference type="GeneID" id="20347754"/>
<dbReference type="PROSITE" id="PS00216">
    <property type="entry name" value="SUGAR_TRANSPORT_1"/>
    <property type="match status" value="1"/>
</dbReference>
<dbReference type="PROSITE" id="PS00217">
    <property type="entry name" value="SUGAR_TRANSPORT_2"/>
    <property type="match status" value="1"/>
</dbReference>
<evidence type="ECO:0000256" key="5">
    <source>
        <dbReference type="ARBA" id="ARBA00022989"/>
    </source>
</evidence>
<evidence type="ECO:0000256" key="2">
    <source>
        <dbReference type="ARBA" id="ARBA00010992"/>
    </source>
</evidence>
<evidence type="ECO:0000256" key="1">
    <source>
        <dbReference type="ARBA" id="ARBA00004141"/>
    </source>
</evidence>
<dbReference type="eggNOG" id="KOG0254">
    <property type="taxonomic scope" value="Eukaryota"/>
</dbReference>
<dbReference type="InterPro" id="IPR050360">
    <property type="entry name" value="MFS_Sugar_Transporters"/>
</dbReference>
<feature type="transmembrane region" description="Helical" evidence="8">
    <location>
        <begin position="356"/>
        <end position="376"/>
    </location>
</feature>
<reference evidence="10" key="3">
    <citation type="submission" date="2010-09" db="EMBL/GenBank/DDBJ databases">
        <title>Annotation of Gaeumannomyces graminis var. tritici R3-111a-1.</title>
        <authorList>
            <consortium name="The Broad Institute Genome Sequencing Platform"/>
            <person name="Ma L.-J."/>
            <person name="Dead R."/>
            <person name="Young S.K."/>
            <person name="Zeng Q."/>
            <person name="Gargeya S."/>
            <person name="Fitzgerald M."/>
            <person name="Haas B."/>
            <person name="Abouelleil A."/>
            <person name="Alvarado L."/>
            <person name="Arachchi H.M."/>
            <person name="Berlin A."/>
            <person name="Brown A."/>
            <person name="Chapman S.B."/>
            <person name="Chen Z."/>
            <person name="Dunbar C."/>
            <person name="Freedman E."/>
            <person name="Gearin G."/>
            <person name="Gellesch M."/>
            <person name="Goldberg J."/>
            <person name="Griggs A."/>
            <person name="Gujja S."/>
            <person name="Heiman D."/>
            <person name="Howarth C."/>
            <person name="Larson L."/>
            <person name="Lui A."/>
            <person name="MacDonald P.J.P."/>
            <person name="Mehta T."/>
            <person name="Montmayeur A."/>
            <person name="Murphy C."/>
            <person name="Neiman D."/>
            <person name="Pearson M."/>
            <person name="Priest M."/>
            <person name="Roberts A."/>
            <person name="Saif S."/>
            <person name="Shea T."/>
            <person name="Shenoy N."/>
            <person name="Sisk P."/>
            <person name="Stolte C."/>
            <person name="Sykes S."/>
            <person name="Yandava C."/>
            <person name="Wortman J."/>
            <person name="Nusbaum C."/>
            <person name="Birren B."/>
        </authorList>
    </citation>
    <scope>NUCLEOTIDE SEQUENCE</scope>
    <source>
        <strain evidence="10">R3-111a-1</strain>
    </source>
</reference>
<dbReference type="PRINTS" id="PR00171">
    <property type="entry name" value="SUGRTRNSPORT"/>
</dbReference>
<keyword evidence="6 8" id="KW-0472">Membrane</keyword>
<dbReference type="OrthoDB" id="5296287at2759"/>
<dbReference type="NCBIfam" id="TIGR00879">
    <property type="entry name" value="SP"/>
    <property type="match status" value="1"/>
</dbReference>
<keyword evidence="5 8" id="KW-1133">Transmembrane helix</keyword>
<feature type="transmembrane region" description="Helical" evidence="8">
    <location>
        <begin position="164"/>
        <end position="185"/>
    </location>
</feature>
<feature type="transmembrane region" description="Helical" evidence="8">
    <location>
        <begin position="20"/>
        <end position="41"/>
    </location>
</feature>
<dbReference type="EMBL" id="GL385397">
    <property type="protein sequence ID" value="EJT77384.1"/>
    <property type="molecule type" value="Genomic_DNA"/>
</dbReference>
<dbReference type="RefSeq" id="XP_009223384.1">
    <property type="nucleotide sequence ID" value="XM_009225120.1"/>
</dbReference>
<reference evidence="10" key="2">
    <citation type="submission" date="2010-07" db="EMBL/GenBank/DDBJ databases">
        <authorList>
            <consortium name="The Broad Institute Genome Sequencing Platform"/>
            <consortium name="Broad Institute Genome Sequencing Center for Infectious Disease"/>
            <person name="Ma L.-J."/>
            <person name="Dead R."/>
            <person name="Young S."/>
            <person name="Zeng Q."/>
            <person name="Koehrsen M."/>
            <person name="Alvarado L."/>
            <person name="Berlin A."/>
            <person name="Chapman S.B."/>
            <person name="Chen Z."/>
            <person name="Freedman E."/>
            <person name="Gellesch M."/>
            <person name="Goldberg J."/>
            <person name="Griggs A."/>
            <person name="Gujja S."/>
            <person name="Heilman E.R."/>
            <person name="Heiman D."/>
            <person name="Hepburn T."/>
            <person name="Howarth C."/>
            <person name="Jen D."/>
            <person name="Larson L."/>
            <person name="Mehta T."/>
            <person name="Neiman D."/>
            <person name="Pearson M."/>
            <person name="Roberts A."/>
            <person name="Saif S."/>
            <person name="Shea T."/>
            <person name="Shenoy N."/>
            <person name="Sisk P."/>
            <person name="Stolte C."/>
            <person name="Sykes S."/>
            <person name="Walk T."/>
            <person name="White J."/>
            <person name="Yandava C."/>
            <person name="Haas B."/>
            <person name="Nusbaum C."/>
            <person name="Birren B."/>
        </authorList>
    </citation>
    <scope>NUCLEOTIDE SEQUENCE</scope>
    <source>
        <strain evidence="10">R3-111a-1</strain>
    </source>
</reference>
<feature type="transmembrane region" description="Helical" evidence="8">
    <location>
        <begin position="464"/>
        <end position="482"/>
    </location>
</feature>
<reference evidence="12" key="1">
    <citation type="submission" date="2010-07" db="EMBL/GenBank/DDBJ databases">
        <title>The genome sequence of Gaeumannomyces graminis var. tritici strain R3-111a-1.</title>
        <authorList>
            <consortium name="The Broad Institute Genome Sequencing Platform"/>
            <person name="Ma L.-J."/>
            <person name="Dead R."/>
            <person name="Young S."/>
            <person name="Zeng Q."/>
            <person name="Koehrsen M."/>
            <person name="Alvarado L."/>
            <person name="Berlin A."/>
            <person name="Chapman S.B."/>
            <person name="Chen Z."/>
            <person name="Freedman E."/>
            <person name="Gellesch M."/>
            <person name="Goldberg J."/>
            <person name="Griggs A."/>
            <person name="Gujja S."/>
            <person name="Heilman E.R."/>
            <person name="Heiman D."/>
            <person name="Hepburn T."/>
            <person name="Howarth C."/>
            <person name="Jen D."/>
            <person name="Larson L."/>
            <person name="Mehta T."/>
            <person name="Neiman D."/>
            <person name="Pearson M."/>
            <person name="Roberts A."/>
            <person name="Saif S."/>
            <person name="Shea T."/>
            <person name="Shenoy N."/>
            <person name="Sisk P."/>
            <person name="Stolte C."/>
            <person name="Sykes S."/>
            <person name="Walk T."/>
            <person name="White J."/>
            <person name="Yandava C."/>
            <person name="Haas B."/>
            <person name="Nusbaum C."/>
            <person name="Birren B."/>
        </authorList>
    </citation>
    <scope>NUCLEOTIDE SEQUENCE [LARGE SCALE GENOMIC DNA]</scope>
    <source>
        <strain evidence="12">R3-111a-1</strain>
    </source>
</reference>
<evidence type="ECO:0000256" key="8">
    <source>
        <dbReference type="SAM" id="Phobius"/>
    </source>
</evidence>
<dbReference type="Gene3D" id="1.20.1250.20">
    <property type="entry name" value="MFS general substrate transporter like domains"/>
    <property type="match status" value="1"/>
</dbReference>
<name>J3P199_GAET3</name>
<organism evidence="10">
    <name type="scientific">Gaeumannomyces tritici (strain R3-111a-1)</name>
    <name type="common">Wheat and barley take-all root rot fungus</name>
    <name type="synonym">Gaeumannomyces graminis var. tritici</name>
    <dbReference type="NCBI Taxonomy" id="644352"/>
    <lineage>
        <taxon>Eukaryota</taxon>
        <taxon>Fungi</taxon>
        <taxon>Dikarya</taxon>
        <taxon>Ascomycota</taxon>
        <taxon>Pezizomycotina</taxon>
        <taxon>Sordariomycetes</taxon>
        <taxon>Sordariomycetidae</taxon>
        <taxon>Magnaporthales</taxon>
        <taxon>Magnaporthaceae</taxon>
        <taxon>Gaeumannomyces</taxon>
    </lineage>
</organism>
<protein>
    <submittedName>
        <fullName evidence="10">H(+)/hexose cotransporter 1</fullName>
    </submittedName>
</protein>
<dbReference type="Pfam" id="PF00083">
    <property type="entry name" value="Sugar_tr"/>
    <property type="match status" value="1"/>
</dbReference>
<accession>J3P199</accession>
<evidence type="ECO:0000256" key="6">
    <source>
        <dbReference type="ARBA" id="ARBA00023136"/>
    </source>
</evidence>
<feature type="transmembrane region" description="Helical" evidence="8">
    <location>
        <begin position="197"/>
        <end position="217"/>
    </location>
</feature>
<dbReference type="Proteomes" id="UP000006039">
    <property type="component" value="Unassembled WGS sequence"/>
</dbReference>
<comment type="subcellular location">
    <subcellularLocation>
        <location evidence="1">Membrane</location>
        <topology evidence="1">Multi-pass membrane protein</topology>
    </subcellularLocation>
</comment>
<keyword evidence="12" id="KW-1185">Reference proteome</keyword>
<keyword evidence="3 7" id="KW-0813">Transport</keyword>
<proteinExistence type="inferred from homology"/>
<evidence type="ECO:0000256" key="7">
    <source>
        <dbReference type="RuleBase" id="RU003346"/>
    </source>
</evidence>
<dbReference type="AlphaFoldDB" id="J3P199"/>
<evidence type="ECO:0000313" key="12">
    <source>
        <dbReference type="Proteomes" id="UP000006039"/>
    </source>
</evidence>
<dbReference type="PROSITE" id="PS50850">
    <property type="entry name" value="MFS"/>
    <property type="match status" value="1"/>
</dbReference>
<dbReference type="InterPro" id="IPR005829">
    <property type="entry name" value="Sugar_transporter_CS"/>
</dbReference>
<keyword evidence="4 8" id="KW-0812">Transmembrane</keyword>
<reference evidence="11" key="5">
    <citation type="submission" date="2018-04" db="UniProtKB">
        <authorList>
            <consortium name="EnsemblFungi"/>
        </authorList>
    </citation>
    <scope>IDENTIFICATION</scope>
    <source>
        <strain evidence="11">R3-111a-1</strain>
    </source>
</reference>
<feature type="transmembrane region" description="Helical" evidence="8">
    <location>
        <begin position="432"/>
        <end position="452"/>
    </location>
</feature>
<dbReference type="InterPro" id="IPR020846">
    <property type="entry name" value="MFS_dom"/>
</dbReference>
<feature type="transmembrane region" description="Helical" evidence="8">
    <location>
        <begin position="289"/>
        <end position="311"/>
    </location>
</feature>
<feature type="transmembrane region" description="Helical" evidence="8">
    <location>
        <begin position="73"/>
        <end position="91"/>
    </location>
</feature>
<dbReference type="PANTHER" id="PTHR48022:SF8">
    <property type="entry name" value="MAJOR FACILITATOR SUPERFAMILY (MFS) PROFILE DOMAIN-CONTAINING PROTEIN-RELATED"/>
    <property type="match status" value="1"/>
</dbReference>
<reference evidence="11" key="4">
    <citation type="journal article" date="2015" name="G3 (Bethesda)">
        <title>Genome sequences of three phytopathogenic species of the Magnaporthaceae family of fungi.</title>
        <authorList>
            <person name="Okagaki L.H."/>
            <person name="Nunes C.C."/>
            <person name="Sailsbery J."/>
            <person name="Clay B."/>
            <person name="Brown D."/>
            <person name="John T."/>
            <person name="Oh Y."/>
            <person name="Young N."/>
            <person name="Fitzgerald M."/>
            <person name="Haas B.J."/>
            <person name="Zeng Q."/>
            <person name="Young S."/>
            <person name="Adiconis X."/>
            <person name="Fan L."/>
            <person name="Levin J.Z."/>
            <person name="Mitchell T.K."/>
            <person name="Okubara P.A."/>
            <person name="Farman M.L."/>
            <person name="Kohn L.M."/>
            <person name="Birren B."/>
            <person name="Ma L.-J."/>
            <person name="Dean R.A."/>
        </authorList>
    </citation>
    <scope>NUCLEOTIDE SEQUENCE</scope>
    <source>
        <strain evidence="11">R3-111a-1</strain>
    </source>
</reference>
<evidence type="ECO:0000259" key="9">
    <source>
        <dbReference type="PROSITE" id="PS50850"/>
    </source>
</evidence>
<gene>
    <name evidence="11" type="primary">20347754</name>
    <name evidence="10" type="ORF">GGTG_07296</name>
</gene>
<dbReference type="HOGENOM" id="CLU_001265_30_12_1"/>
<dbReference type="GO" id="GO:0016020">
    <property type="term" value="C:membrane"/>
    <property type="evidence" value="ECO:0007669"/>
    <property type="project" value="UniProtKB-SubCell"/>
</dbReference>
<evidence type="ECO:0000256" key="4">
    <source>
        <dbReference type="ARBA" id="ARBA00022692"/>
    </source>
</evidence>
<feature type="transmembrane region" description="Helical" evidence="8">
    <location>
        <begin position="103"/>
        <end position="121"/>
    </location>
</feature>